<dbReference type="EMBL" id="BARS01011083">
    <property type="protein sequence ID" value="GAF99189.1"/>
    <property type="molecule type" value="Genomic_DNA"/>
</dbReference>
<reference evidence="1" key="1">
    <citation type="journal article" date="2014" name="Front. Microbiol.">
        <title>High frequency of phylogenetically diverse reductive dehalogenase-homologous genes in deep subseafloor sedimentary metagenomes.</title>
        <authorList>
            <person name="Kawai M."/>
            <person name="Futagami T."/>
            <person name="Toyoda A."/>
            <person name="Takaki Y."/>
            <person name="Nishi S."/>
            <person name="Hori S."/>
            <person name="Arai W."/>
            <person name="Tsubouchi T."/>
            <person name="Morono Y."/>
            <person name="Uchiyama I."/>
            <person name="Ito T."/>
            <person name="Fujiyama A."/>
            <person name="Inagaki F."/>
            <person name="Takami H."/>
        </authorList>
    </citation>
    <scope>NUCLEOTIDE SEQUENCE</scope>
    <source>
        <strain evidence="1">Expedition CK06-06</strain>
    </source>
</reference>
<gene>
    <name evidence="1" type="ORF">S01H1_20295</name>
</gene>
<dbReference type="AlphaFoldDB" id="X0U0Y0"/>
<evidence type="ECO:0000313" key="1">
    <source>
        <dbReference type="EMBL" id="GAF99189.1"/>
    </source>
</evidence>
<comment type="caution">
    <text evidence="1">The sequence shown here is derived from an EMBL/GenBank/DDBJ whole genome shotgun (WGS) entry which is preliminary data.</text>
</comment>
<proteinExistence type="predicted"/>
<name>X0U0Y0_9ZZZZ</name>
<accession>X0U0Y0</accession>
<organism evidence="1">
    <name type="scientific">marine sediment metagenome</name>
    <dbReference type="NCBI Taxonomy" id="412755"/>
    <lineage>
        <taxon>unclassified sequences</taxon>
        <taxon>metagenomes</taxon>
        <taxon>ecological metagenomes</taxon>
    </lineage>
</organism>
<sequence>MSEELGKIEKPPAQEFRAKRKLYFVPLIYSGKESVDEYLEKFNNYWGQVETQMSNLELKLGKVYKIYHELIPVGGDDGVKAIEELNNKSCQIVKNRLEKGARLEVIEEGELLTEFMDWSKCLAMGLQNEEVFIKVYQFYTEASKKRNEHIAKQIDETLKEDETGVLFMREGHQVQFPSDIQVFYVAPPALDEIKRWFRDREHKSQE</sequence>
<protein>
    <submittedName>
        <fullName evidence="1">Uncharacterized protein</fullName>
    </submittedName>
</protein>